<proteinExistence type="inferred from homology"/>
<evidence type="ECO:0000313" key="6">
    <source>
        <dbReference type="EMBL" id="CAG9859148.1"/>
    </source>
</evidence>
<dbReference type="OrthoDB" id="429145at2759"/>
<reference evidence="6" key="1">
    <citation type="submission" date="2022-01" db="EMBL/GenBank/DDBJ databases">
        <authorList>
            <person name="King R."/>
        </authorList>
    </citation>
    <scope>NUCLEOTIDE SEQUENCE</scope>
</reference>
<dbReference type="GO" id="GO:0005737">
    <property type="term" value="C:cytoplasm"/>
    <property type="evidence" value="ECO:0007669"/>
    <property type="project" value="TreeGrafter"/>
</dbReference>
<comment type="function">
    <text evidence="4">Reversible hydration of carbon dioxide.</text>
</comment>
<comment type="cofactor">
    <cofactor evidence="4">
        <name>Zn(2+)</name>
        <dbReference type="ChEBI" id="CHEBI:29105"/>
    </cofactor>
</comment>
<dbReference type="EC" id="4.2.1.1" evidence="4"/>
<dbReference type="GO" id="GO:0004089">
    <property type="term" value="F:carbonate dehydratase activity"/>
    <property type="evidence" value="ECO:0007669"/>
    <property type="project" value="UniProtKB-UniRule"/>
</dbReference>
<dbReference type="SMART" id="SM01057">
    <property type="entry name" value="Carb_anhydrase"/>
    <property type="match status" value="1"/>
</dbReference>
<accession>A0A9N9TJ59</accession>
<dbReference type="SUPFAM" id="SSF51069">
    <property type="entry name" value="Carbonic anhydrase"/>
    <property type="match status" value="1"/>
</dbReference>
<dbReference type="InterPro" id="IPR001148">
    <property type="entry name" value="CA_dom"/>
</dbReference>
<evidence type="ECO:0000259" key="5">
    <source>
        <dbReference type="PROSITE" id="PS51144"/>
    </source>
</evidence>
<dbReference type="InterPro" id="IPR018338">
    <property type="entry name" value="Carbonic_anhydrase_a-class_CS"/>
</dbReference>
<keyword evidence="4" id="KW-0456">Lyase</keyword>
<dbReference type="PANTHER" id="PTHR18952:SF270">
    <property type="entry name" value="CARBONIC ANHYDRASE"/>
    <property type="match status" value="1"/>
</dbReference>
<keyword evidence="2 4" id="KW-0479">Metal-binding</keyword>
<dbReference type="CDD" id="cd00326">
    <property type="entry name" value="alpha_CA"/>
    <property type="match status" value="1"/>
</dbReference>
<evidence type="ECO:0000256" key="3">
    <source>
        <dbReference type="ARBA" id="ARBA00022833"/>
    </source>
</evidence>
<dbReference type="Gene3D" id="3.10.200.10">
    <property type="entry name" value="Alpha carbonic anhydrase"/>
    <property type="match status" value="1"/>
</dbReference>
<dbReference type="Pfam" id="PF00194">
    <property type="entry name" value="Carb_anhydrase"/>
    <property type="match status" value="1"/>
</dbReference>
<dbReference type="AlphaFoldDB" id="A0A9N9TJ59"/>
<evidence type="ECO:0000256" key="1">
    <source>
        <dbReference type="ARBA" id="ARBA00010718"/>
    </source>
</evidence>
<dbReference type="PANTHER" id="PTHR18952">
    <property type="entry name" value="CARBONIC ANHYDRASE"/>
    <property type="match status" value="1"/>
</dbReference>
<dbReference type="GO" id="GO:0008270">
    <property type="term" value="F:zinc ion binding"/>
    <property type="evidence" value="ECO:0007669"/>
    <property type="project" value="UniProtKB-UniRule"/>
</dbReference>
<dbReference type="PROSITE" id="PS00162">
    <property type="entry name" value="ALPHA_CA_1"/>
    <property type="match status" value="1"/>
</dbReference>
<gene>
    <name evidence="6" type="ORF">PHYEVI_LOCUS5522</name>
</gene>
<dbReference type="InterPro" id="IPR036398">
    <property type="entry name" value="CA_dom_sf"/>
</dbReference>
<comment type="catalytic activity">
    <reaction evidence="4">
        <text>hydrogencarbonate + H(+) = CO2 + H2O</text>
        <dbReference type="Rhea" id="RHEA:10748"/>
        <dbReference type="ChEBI" id="CHEBI:15377"/>
        <dbReference type="ChEBI" id="CHEBI:15378"/>
        <dbReference type="ChEBI" id="CHEBI:16526"/>
        <dbReference type="ChEBI" id="CHEBI:17544"/>
        <dbReference type="EC" id="4.2.1.1"/>
    </reaction>
</comment>
<dbReference type="EMBL" id="OU900095">
    <property type="protein sequence ID" value="CAG9859148.1"/>
    <property type="molecule type" value="Genomic_DNA"/>
</dbReference>
<keyword evidence="7" id="KW-1185">Reference proteome</keyword>
<feature type="domain" description="Alpha-carbonic anhydrase" evidence="5">
    <location>
        <begin position="31"/>
        <end position="278"/>
    </location>
</feature>
<sequence length="310" mass="35725">MCNSDQSEMLFITCVLIAGFTRTGLVGATASEWTYEHQDQWYPRICIEGPHQSPIALSTSVAEESSFTPFRTYGYKTQIPVIVQNNGHSVKIKPKNSKDKQEIHKGGMPDNYILDHLHFHWHSEHTMDGERFPLEMHMVHYAARFESYEKASKHTEEGGLAVFAVLFYLSPDDVEAFEPVIEAVRDIYENVNHEKELNDFVMADFMPMDKSGFYRYNGSLTTPGCDEGIIWTVFMHTLPISKSQVDGFRMIRTSHHVQLTENFRELQNLNDRPILIKYSPMKDSGSNYIKSKANMYLFALLLLTISYLMR</sequence>
<name>A0A9N9TJ59_PHYSR</name>
<comment type="similarity">
    <text evidence="1 4">Belongs to the alpha-carbonic anhydrase family.</text>
</comment>
<evidence type="ECO:0000256" key="4">
    <source>
        <dbReference type="RuleBase" id="RU367011"/>
    </source>
</evidence>
<keyword evidence="3 4" id="KW-0862">Zinc</keyword>
<evidence type="ECO:0000256" key="2">
    <source>
        <dbReference type="ARBA" id="ARBA00022723"/>
    </source>
</evidence>
<dbReference type="PROSITE" id="PS51144">
    <property type="entry name" value="ALPHA_CA_2"/>
    <property type="match status" value="1"/>
</dbReference>
<dbReference type="Proteomes" id="UP001153712">
    <property type="component" value="Chromosome 2"/>
</dbReference>
<protein>
    <recommendedName>
        <fullName evidence="4">Carbonic anhydrase</fullName>
        <ecNumber evidence="4">4.2.1.1</ecNumber>
    </recommendedName>
</protein>
<evidence type="ECO:0000313" key="7">
    <source>
        <dbReference type="Proteomes" id="UP001153712"/>
    </source>
</evidence>
<organism evidence="6 7">
    <name type="scientific">Phyllotreta striolata</name>
    <name type="common">Striped flea beetle</name>
    <name type="synonym">Crioceris striolata</name>
    <dbReference type="NCBI Taxonomy" id="444603"/>
    <lineage>
        <taxon>Eukaryota</taxon>
        <taxon>Metazoa</taxon>
        <taxon>Ecdysozoa</taxon>
        <taxon>Arthropoda</taxon>
        <taxon>Hexapoda</taxon>
        <taxon>Insecta</taxon>
        <taxon>Pterygota</taxon>
        <taxon>Neoptera</taxon>
        <taxon>Endopterygota</taxon>
        <taxon>Coleoptera</taxon>
        <taxon>Polyphaga</taxon>
        <taxon>Cucujiformia</taxon>
        <taxon>Chrysomeloidea</taxon>
        <taxon>Chrysomelidae</taxon>
        <taxon>Galerucinae</taxon>
        <taxon>Alticini</taxon>
        <taxon>Phyllotreta</taxon>
    </lineage>
</organism>
<dbReference type="InterPro" id="IPR023561">
    <property type="entry name" value="Carbonic_anhydrase_a-class"/>
</dbReference>